<dbReference type="Pfam" id="PF13549">
    <property type="entry name" value="ATP-grasp_5"/>
    <property type="match status" value="1"/>
</dbReference>
<dbReference type="Gene3D" id="3.40.50.720">
    <property type="entry name" value="NAD(P)-binding Rossmann-like Domain"/>
    <property type="match status" value="1"/>
</dbReference>
<dbReference type="GO" id="GO:0005524">
    <property type="term" value="F:ATP binding"/>
    <property type="evidence" value="ECO:0007669"/>
    <property type="project" value="UniProtKB-KW"/>
</dbReference>
<organism evidence="5">
    <name type="scientific">hydrothermal vent metagenome</name>
    <dbReference type="NCBI Taxonomy" id="652676"/>
    <lineage>
        <taxon>unclassified sequences</taxon>
        <taxon>metagenomes</taxon>
        <taxon>ecological metagenomes</taxon>
    </lineage>
</organism>
<dbReference type="Pfam" id="PF13380">
    <property type="entry name" value="CoA_binding_2"/>
    <property type="match status" value="1"/>
</dbReference>
<evidence type="ECO:0000256" key="1">
    <source>
        <dbReference type="ARBA" id="ARBA00022598"/>
    </source>
</evidence>
<dbReference type="GO" id="GO:0043758">
    <property type="term" value="F:acetate-CoA ligase (ADP-forming) activity"/>
    <property type="evidence" value="ECO:0007669"/>
    <property type="project" value="InterPro"/>
</dbReference>
<dbReference type="Pfam" id="PF13607">
    <property type="entry name" value="Succ_CoA_lig"/>
    <property type="match status" value="1"/>
</dbReference>
<name>A0A3B0WBN3_9ZZZZ</name>
<dbReference type="Gene3D" id="3.40.50.261">
    <property type="entry name" value="Succinyl-CoA synthetase domains"/>
    <property type="match status" value="2"/>
</dbReference>
<feature type="domain" description="CoA-binding" evidence="4">
    <location>
        <begin position="22"/>
        <end position="117"/>
    </location>
</feature>
<dbReference type="SUPFAM" id="SSF51735">
    <property type="entry name" value="NAD(P)-binding Rossmann-fold domains"/>
    <property type="match status" value="1"/>
</dbReference>
<dbReference type="Gene3D" id="3.30.470.20">
    <property type="entry name" value="ATP-grasp fold, B domain"/>
    <property type="match status" value="1"/>
</dbReference>
<reference evidence="5" key="1">
    <citation type="submission" date="2018-06" db="EMBL/GenBank/DDBJ databases">
        <authorList>
            <person name="Zhirakovskaya E."/>
        </authorList>
    </citation>
    <scope>NUCLEOTIDE SEQUENCE</scope>
</reference>
<dbReference type="InterPro" id="IPR051538">
    <property type="entry name" value="Acyl-CoA_Synth/Transferase"/>
</dbReference>
<keyword evidence="1" id="KW-0436">Ligase</keyword>
<dbReference type="InterPro" id="IPR043938">
    <property type="entry name" value="Ligase_CoA_dom"/>
</dbReference>
<protein>
    <submittedName>
        <fullName evidence="5">Acetyl-CoA synthetase (ADP-forming) alpha and beta chains, putative</fullName>
    </submittedName>
</protein>
<dbReference type="SMART" id="SM00881">
    <property type="entry name" value="CoA_binding"/>
    <property type="match status" value="1"/>
</dbReference>
<proteinExistence type="predicted"/>
<dbReference type="InterPro" id="IPR016102">
    <property type="entry name" value="Succinyl-CoA_synth-like"/>
</dbReference>
<dbReference type="InterPro" id="IPR013815">
    <property type="entry name" value="ATP_grasp_subdomain_1"/>
</dbReference>
<evidence type="ECO:0000313" key="5">
    <source>
        <dbReference type="EMBL" id="VAW41946.1"/>
    </source>
</evidence>
<keyword evidence="2" id="KW-0547">Nucleotide-binding</keyword>
<evidence type="ECO:0000256" key="2">
    <source>
        <dbReference type="ARBA" id="ARBA00022741"/>
    </source>
</evidence>
<dbReference type="PANTHER" id="PTHR43334:SF1">
    <property type="entry name" value="3-HYDROXYPROPIONATE--COA LIGASE [ADP-FORMING]"/>
    <property type="match status" value="1"/>
</dbReference>
<keyword evidence="3" id="KW-0067">ATP-binding</keyword>
<dbReference type="Gene3D" id="3.30.1490.20">
    <property type="entry name" value="ATP-grasp fold, A domain"/>
    <property type="match status" value="1"/>
</dbReference>
<evidence type="ECO:0000256" key="3">
    <source>
        <dbReference type="ARBA" id="ARBA00022840"/>
    </source>
</evidence>
<dbReference type="InterPro" id="IPR032875">
    <property type="entry name" value="Succ_CoA_lig_flav_dom"/>
</dbReference>
<dbReference type="PANTHER" id="PTHR43334">
    <property type="entry name" value="ACETATE--COA LIGASE [ADP-FORMING]"/>
    <property type="match status" value="1"/>
</dbReference>
<dbReference type="InterPro" id="IPR003781">
    <property type="entry name" value="CoA-bd"/>
</dbReference>
<accession>A0A3B0WBN3</accession>
<dbReference type="SUPFAM" id="SSF56059">
    <property type="entry name" value="Glutathione synthetase ATP-binding domain-like"/>
    <property type="match status" value="1"/>
</dbReference>
<dbReference type="AlphaFoldDB" id="A0A3B0WBN3"/>
<evidence type="ECO:0000259" key="4">
    <source>
        <dbReference type="SMART" id="SM00881"/>
    </source>
</evidence>
<dbReference type="FunFam" id="3.30.1490.20:FF:000020">
    <property type="entry name" value="Protein lysine acetyltransferase"/>
    <property type="match status" value="1"/>
</dbReference>
<dbReference type="Pfam" id="PF19045">
    <property type="entry name" value="Ligase_CoA_2"/>
    <property type="match status" value="1"/>
</dbReference>
<dbReference type="SUPFAM" id="SSF52210">
    <property type="entry name" value="Succinyl-CoA synthetase domains"/>
    <property type="match status" value="2"/>
</dbReference>
<dbReference type="EMBL" id="UOEX01000407">
    <property type="protein sequence ID" value="VAW41946.1"/>
    <property type="molecule type" value="Genomic_DNA"/>
</dbReference>
<gene>
    <name evidence="5" type="ORF">MNBD_DELTA03-575</name>
</gene>
<dbReference type="InterPro" id="IPR036291">
    <property type="entry name" value="NAD(P)-bd_dom_sf"/>
</dbReference>
<sequence length="722" mass="77476">MTALEHRRKDTVKITGDGIKAIFEPASVAVVGASQRPGSVGRAVFKNLLEGDFSGVLYPVNVKGGSVCGVAAYRNLAEIPGPVELTVIIVPAPLVAGVAREAGEKGSRGIIVISAGFREVGKSGRALEEELTAVCREYGISLVGPNCLGAINTDAAFGLNASFARRPPLAGNIGFISQSGALCTAVLDYAARKNIGFSKFISVGNKADIDELALLKYLHDDPQTRVIMMYVEDLRHGFSFIEAVREITGGSRHTPIIAVKSGRTAAGAAAVSSHTGSLAGSEAIYDAIFHQSGIYRAQTIGHLFDYAIAFATQPLPRSNRVAIITNAGGPGIIATDITMNVGLTLAEFAPETEEVLAAALPSTANIHNPVDVIGDAGVDRYKAAFEAVLRDENVDGVIFILTPQSMTDIYATAQIIPDLAKRSGKPVLTSFMGEMDVRDAIDFLELNHMPHYHFPEMAARAMGAMYKHARWINRQHLIELKISPDRQRARELIKAALDSGKTYLGEVEGNEILAAYGFPVLPARLAATPEEAAAAVREFGRTVFKIVSPQVVHKSDLGGVRIGIETEEEARAAFTDIVNTVRENAPQAEIEGVYVQKMAPKGVEVILGINRYKTFGPLLMFGLGGIFVEIFKDVTFRLAPIRHNAARAMIRSTKAYPMLNGARGEEPCDTNELEVCLTLLSALAVDNPEIAELDINPLIVHPDGQGCSVADCRILLDLERMK</sequence>